<name>A0AA40BYY2_9PEZI</name>
<dbReference type="EMBL" id="JAULSU010000004">
    <property type="protein sequence ID" value="KAK0619131.1"/>
    <property type="molecule type" value="Genomic_DNA"/>
</dbReference>
<dbReference type="AlphaFoldDB" id="A0AA40BYY2"/>
<evidence type="ECO:0000313" key="2">
    <source>
        <dbReference type="EMBL" id="KAK0619131.1"/>
    </source>
</evidence>
<dbReference type="PANTHER" id="PTHR33840">
    <property type="match status" value="1"/>
</dbReference>
<dbReference type="PANTHER" id="PTHR33840:SF1">
    <property type="entry name" value="TLE1 PHOSPHOLIPASE DOMAIN-CONTAINING PROTEIN"/>
    <property type="match status" value="1"/>
</dbReference>
<sequence>MSTHRHPGDQFRRDRAKAIRKRLFVLCDGTWQDGVNKTQPLTNVATLARCIAPIDEDGCLQVIYYDGGVGNSTGYWSQRIDGATGRGISAKIRNAYSFLAHNYNFEKRVSGDEIVLAGFSRGAFTVQCLASFISDTGGLLAMQHLYYLRGLFTLWSYKNVPGGEAKFKEERKRLEDAKLIHKVSITACAVWDTVSALGTGFQLRPHPLSFVGTRVPSRVQNAFHALALDEKRGNFSPVVWEEGQADSGTRISQCWFLGSHSDVGGSGDAALGSITLLWMIGKLRDHVGVVFDEFEIAKHLKHKFLEWDFTVSRWRKALEETRTLSTREHSGQPTLPSWHWGVMGLGWRPRERYLRDSQSLPSDIHFTVRLALAEGGISSQILKSWTAAWTTEDPTNTATTPRYIEWRAPRKTLQIVGDSSDVALREHPLKMRNGRCEYEYDLLIRWSQDNLQAGPTDRTPFAERRLQELEDVVQKGGTDNALTALAELLEQHMKFSDDGRLAVDVIYPQLATEINTTRQ</sequence>
<dbReference type="Gene3D" id="3.40.50.1820">
    <property type="entry name" value="alpha/beta hydrolase"/>
    <property type="match status" value="1"/>
</dbReference>
<dbReference type="Pfam" id="PF09994">
    <property type="entry name" value="T6SS_Tle1-like_cat"/>
    <property type="match status" value="1"/>
</dbReference>
<accession>A0AA40BYY2</accession>
<organism evidence="2 3">
    <name type="scientific">Immersiella caudata</name>
    <dbReference type="NCBI Taxonomy" id="314043"/>
    <lineage>
        <taxon>Eukaryota</taxon>
        <taxon>Fungi</taxon>
        <taxon>Dikarya</taxon>
        <taxon>Ascomycota</taxon>
        <taxon>Pezizomycotina</taxon>
        <taxon>Sordariomycetes</taxon>
        <taxon>Sordariomycetidae</taxon>
        <taxon>Sordariales</taxon>
        <taxon>Lasiosphaeriaceae</taxon>
        <taxon>Immersiella</taxon>
    </lineage>
</organism>
<evidence type="ECO:0000313" key="3">
    <source>
        <dbReference type="Proteomes" id="UP001175000"/>
    </source>
</evidence>
<dbReference type="SUPFAM" id="SSF53474">
    <property type="entry name" value="alpha/beta-Hydrolases"/>
    <property type="match status" value="1"/>
</dbReference>
<feature type="domain" description="T6SS Phospholipase effector Tle1-like catalytic" evidence="1">
    <location>
        <begin position="21"/>
        <end position="280"/>
    </location>
</feature>
<dbReference type="InterPro" id="IPR018712">
    <property type="entry name" value="Tle1-like_cat"/>
</dbReference>
<gene>
    <name evidence="2" type="ORF">B0T14DRAFT_518609</name>
</gene>
<evidence type="ECO:0000259" key="1">
    <source>
        <dbReference type="Pfam" id="PF09994"/>
    </source>
</evidence>
<proteinExistence type="predicted"/>
<comment type="caution">
    <text evidence="2">The sequence shown here is derived from an EMBL/GenBank/DDBJ whole genome shotgun (WGS) entry which is preliminary data.</text>
</comment>
<dbReference type="Proteomes" id="UP001175000">
    <property type="component" value="Unassembled WGS sequence"/>
</dbReference>
<protein>
    <recommendedName>
        <fullName evidence="1">T6SS Phospholipase effector Tle1-like catalytic domain-containing protein</fullName>
    </recommendedName>
</protein>
<keyword evidence="3" id="KW-1185">Reference proteome</keyword>
<reference evidence="2" key="1">
    <citation type="submission" date="2023-06" db="EMBL/GenBank/DDBJ databases">
        <title>Genome-scale phylogeny and comparative genomics of the fungal order Sordariales.</title>
        <authorList>
            <consortium name="Lawrence Berkeley National Laboratory"/>
            <person name="Hensen N."/>
            <person name="Bonometti L."/>
            <person name="Westerberg I."/>
            <person name="Brannstrom I.O."/>
            <person name="Guillou S."/>
            <person name="Cros-Aarteil S."/>
            <person name="Calhoun S."/>
            <person name="Haridas S."/>
            <person name="Kuo A."/>
            <person name="Mondo S."/>
            <person name="Pangilinan J."/>
            <person name="Riley R."/>
            <person name="Labutti K."/>
            <person name="Andreopoulos B."/>
            <person name="Lipzen A."/>
            <person name="Chen C."/>
            <person name="Yanf M."/>
            <person name="Daum C."/>
            <person name="Ng V."/>
            <person name="Clum A."/>
            <person name="Steindorff A."/>
            <person name="Ohm R."/>
            <person name="Martin F."/>
            <person name="Silar P."/>
            <person name="Natvig D."/>
            <person name="Lalanne C."/>
            <person name="Gautier V."/>
            <person name="Ament-Velasquez S.L."/>
            <person name="Kruys A."/>
            <person name="Hutchinson M.I."/>
            <person name="Powell A.J."/>
            <person name="Barry K."/>
            <person name="Miller A.N."/>
            <person name="Grigoriev I.V."/>
            <person name="Debuchy R."/>
            <person name="Gladieux P."/>
            <person name="Thoren M.H."/>
            <person name="Johannesson H."/>
        </authorList>
    </citation>
    <scope>NUCLEOTIDE SEQUENCE</scope>
    <source>
        <strain evidence="2">CBS 606.72</strain>
    </source>
</reference>
<dbReference type="InterPro" id="IPR029058">
    <property type="entry name" value="AB_hydrolase_fold"/>
</dbReference>